<evidence type="ECO:0000313" key="9">
    <source>
        <dbReference type="Proteomes" id="UP000694865"/>
    </source>
</evidence>
<dbReference type="Pfam" id="PF13445">
    <property type="entry name" value="zf-RING_UBOX"/>
    <property type="match status" value="1"/>
</dbReference>
<dbReference type="GeneID" id="100378210"/>
<keyword evidence="5" id="KW-0175">Coiled coil</keyword>
<name>A0A0U2L5Y5_SACKO</name>
<dbReference type="InterPro" id="IPR001841">
    <property type="entry name" value="Znf_RING"/>
</dbReference>
<dbReference type="InterPro" id="IPR047153">
    <property type="entry name" value="TRIM45/56/19-like"/>
</dbReference>
<feature type="coiled-coil region" evidence="5">
    <location>
        <begin position="193"/>
        <end position="227"/>
    </location>
</feature>
<evidence type="ECO:0000259" key="7">
    <source>
        <dbReference type="PROSITE" id="PS50089"/>
    </source>
</evidence>
<dbReference type="Proteomes" id="UP000694865">
    <property type="component" value="Unplaced"/>
</dbReference>
<feature type="region of interest" description="Disordered" evidence="6">
    <location>
        <begin position="283"/>
        <end position="360"/>
    </location>
</feature>
<evidence type="ECO:0000256" key="6">
    <source>
        <dbReference type="SAM" id="MobiDB-lite"/>
    </source>
</evidence>
<feature type="compositionally biased region" description="Basic and acidic residues" evidence="6">
    <location>
        <begin position="283"/>
        <end position="296"/>
    </location>
</feature>
<protein>
    <submittedName>
        <fullName evidence="10">E3 ubiquitin-protein ligase TRIM63-like</fullName>
    </submittedName>
    <submittedName>
        <fullName evidence="8">Midline protein-like 145</fullName>
    </submittedName>
</protein>
<feature type="compositionally biased region" description="Polar residues" evidence="6">
    <location>
        <begin position="351"/>
        <end position="360"/>
    </location>
</feature>
<dbReference type="InterPro" id="IPR013083">
    <property type="entry name" value="Znf_RING/FYVE/PHD"/>
</dbReference>
<evidence type="ECO:0000313" key="10">
    <source>
        <dbReference type="RefSeq" id="XP_006814124.1"/>
    </source>
</evidence>
<dbReference type="OrthoDB" id="654191at2759"/>
<accession>A0A0U2L5Y5</accession>
<dbReference type="SUPFAM" id="SSF57850">
    <property type="entry name" value="RING/U-box"/>
    <property type="match status" value="1"/>
</dbReference>
<dbReference type="AlphaFoldDB" id="A0A0U2L5Y5"/>
<evidence type="ECO:0000256" key="5">
    <source>
        <dbReference type="SAM" id="Coils"/>
    </source>
</evidence>
<evidence type="ECO:0000313" key="8">
    <source>
        <dbReference type="EMBL" id="ALR88665.1"/>
    </source>
</evidence>
<keyword evidence="1" id="KW-0479">Metal-binding</keyword>
<dbReference type="EMBL" id="KT984268">
    <property type="protein sequence ID" value="ALR88665.1"/>
    <property type="molecule type" value="mRNA"/>
</dbReference>
<keyword evidence="3" id="KW-0862">Zinc</keyword>
<dbReference type="PANTHER" id="PTHR25462:SF306">
    <property type="entry name" value="TRIPARTITE MOTIF CONTAINING 9"/>
    <property type="match status" value="1"/>
</dbReference>
<feature type="compositionally biased region" description="Polar residues" evidence="6">
    <location>
        <begin position="297"/>
        <end position="308"/>
    </location>
</feature>
<dbReference type="PANTHER" id="PTHR25462">
    <property type="entry name" value="BONUS, ISOFORM C-RELATED"/>
    <property type="match status" value="1"/>
</dbReference>
<keyword evidence="9" id="KW-1185">Reference proteome</keyword>
<evidence type="ECO:0000256" key="1">
    <source>
        <dbReference type="ARBA" id="ARBA00022723"/>
    </source>
</evidence>
<feature type="domain" description="RING-type" evidence="7">
    <location>
        <begin position="16"/>
        <end position="63"/>
    </location>
</feature>
<feature type="compositionally biased region" description="Basic and acidic residues" evidence="6">
    <location>
        <begin position="327"/>
        <end position="342"/>
    </location>
</feature>
<evidence type="ECO:0000256" key="3">
    <source>
        <dbReference type="ARBA" id="ARBA00022833"/>
    </source>
</evidence>
<feature type="coiled-coil region" evidence="5">
    <location>
        <begin position="128"/>
        <end position="155"/>
    </location>
</feature>
<evidence type="ECO:0000256" key="2">
    <source>
        <dbReference type="ARBA" id="ARBA00022771"/>
    </source>
</evidence>
<dbReference type="PROSITE" id="PS50089">
    <property type="entry name" value="ZF_RING_2"/>
    <property type="match status" value="1"/>
</dbReference>
<proteinExistence type="evidence at transcript level"/>
<gene>
    <name evidence="10" type="primary">LOC100378210</name>
</gene>
<dbReference type="KEGG" id="sko:100378210"/>
<sequence length="360" mass="41192">MASQHDSMFLEDDLTCCVCAEVFEDPVMLFCGHDLCRKCCEALYRQSLTKKHNTGKFYCPECRADVALEQERGVDSLPRNFRLQNLCDRVKQMKIINPVECLPGLNDDPYSTLSVSYMRRKGSVMSHMATLVEKIKEMERFIKTLDEKCETVEKNCGKLKVSISKECEALYQILDQKRKSMLHDIDKHKHDITTQLRRQIAVYSKALEEAKQAEMKTTSDMESMRKKDFIKNTKSLEDRLDNASTSLPGLTPAVSDKFVISVDFKAAKDDLQKLRIDVRDKLRSEEQEDNLKKLETGENSQKSMSSDLLAQKQKDSGKSGNRKNKKHNDPFKKRRSTSDSDARSTTPPEPSSSMQFETAT</sequence>
<dbReference type="RefSeq" id="XP_006814124.1">
    <property type="nucleotide sequence ID" value="XM_006814061.1"/>
</dbReference>
<dbReference type="Gene3D" id="3.30.40.10">
    <property type="entry name" value="Zinc/RING finger domain, C3HC4 (zinc finger)"/>
    <property type="match status" value="1"/>
</dbReference>
<keyword evidence="2 4" id="KW-0863">Zinc-finger</keyword>
<reference evidence="10" key="2">
    <citation type="submission" date="2025-05" db="UniProtKB">
        <authorList>
            <consortium name="RefSeq"/>
        </authorList>
    </citation>
    <scope>IDENTIFICATION</scope>
    <source>
        <tissue evidence="10">Testes</tissue>
    </source>
</reference>
<dbReference type="GO" id="GO:0008270">
    <property type="term" value="F:zinc ion binding"/>
    <property type="evidence" value="ECO:0007669"/>
    <property type="project" value="UniProtKB-KW"/>
</dbReference>
<reference evidence="8" key="1">
    <citation type="journal article" date="2015" name="Nature">
        <title>Hemichordate genomes and deuterostome origins.</title>
        <authorList>
            <person name="Simakov O."/>
            <person name="Kawashima T."/>
            <person name="Marletaz F."/>
            <person name="Jenkins J."/>
            <person name="Koyanagi R."/>
            <person name="Mitros T."/>
            <person name="Hisata K."/>
            <person name="Bredeson J."/>
            <person name="Shoguchi E."/>
            <person name="Gyoja F."/>
            <person name="Yue J.X."/>
            <person name="Chen Y.C."/>
            <person name="Freeman R.M.Jr."/>
            <person name="Sasaki A."/>
            <person name="Hikosaka-Katayama T."/>
            <person name="Sato A."/>
            <person name="Fujie M."/>
            <person name="Baughman K.W."/>
            <person name="Levine J."/>
            <person name="Gonzalez P."/>
            <person name="Cameron C."/>
            <person name="Fritzenwanker J.H."/>
            <person name="Pani A.M."/>
            <person name="Goto H."/>
            <person name="Kanda M."/>
            <person name="Arakaki N."/>
            <person name="Yamasaki S."/>
            <person name="Qu J."/>
            <person name="Cree A."/>
            <person name="Ding Y."/>
            <person name="Dinh H.H."/>
            <person name="Dugan S."/>
            <person name="Holder M."/>
            <person name="Jhangiani S.N."/>
            <person name="Kovar C.L."/>
            <person name="Lee S.L."/>
            <person name="Lewis L.R."/>
            <person name="Morton D."/>
            <person name="Nazareth L.V."/>
            <person name="Okwuonu G."/>
            <person name="Santibanez J."/>
            <person name="Chen R."/>
            <person name="Richards S."/>
            <person name="Muzny D.M."/>
            <person name="Gillis A."/>
            <person name="Peshkin L."/>
            <person name="Wu M."/>
            <person name="Humphreys T."/>
            <person name="Su Y.H."/>
            <person name="Putnam N.H."/>
            <person name="Schmutz J."/>
            <person name="Fujiyama A."/>
            <person name="Yu J.K."/>
            <person name="Tagawa K."/>
            <person name="Worley K.C."/>
            <person name="Gibbs R.A."/>
            <person name="Kirschner M.W."/>
            <person name="Lowe C.J."/>
            <person name="Satoh N."/>
            <person name="Rokhsar D.S."/>
            <person name="Gerhart J."/>
        </authorList>
    </citation>
    <scope>NUCLEOTIDE SEQUENCE</scope>
</reference>
<evidence type="ECO:0000256" key="4">
    <source>
        <dbReference type="PROSITE-ProRule" id="PRU00175"/>
    </source>
</evidence>
<dbReference type="GO" id="GO:0061630">
    <property type="term" value="F:ubiquitin protein ligase activity"/>
    <property type="evidence" value="ECO:0007669"/>
    <property type="project" value="TreeGrafter"/>
</dbReference>
<dbReference type="InterPro" id="IPR027370">
    <property type="entry name" value="Znf-RING_euk"/>
</dbReference>
<organism evidence="8">
    <name type="scientific">Saccoglossus kowalevskii</name>
    <name type="common">Acorn worm</name>
    <dbReference type="NCBI Taxonomy" id="10224"/>
    <lineage>
        <taxon>Eukaryota</taxon>
        <taxon>Metazoa</taxon>
        <taxon>Hemichordata</taxon>
        <taxon>Enteropneusta</taxon>
        <taxon>Harrimaniidae</taxon>
        <taxon>Saccoglossus</taxon>
    </lineage>
</organism>
<dbReference type="SMART" id="SM00184">
    <property type="entry name" value="RING"/>
    <property type="match status" value="1"/>
</dbReference>